<dbReference type="GO" id="GO:0005524">
    <property type="term" value="F:ATP binding"/>
    <property type="evidence" value="ECO:0007669"/>
    <property type="project" value="UniProtKB-KW"/>
</dbReference>
<dbReference type="Pfam" id="PF00781">
    <property type="entry name" value="DAGK_cat"/>
    <property type="match status" value="1"/>
</dbReference>
<dbReference type="PANTHER" id="PTHR12358:SF54">
    <property type="entry name" value="SPHINGOSINE KINASE RELATED PROTEIN"/>
    <property type="match status" value="1"/>
</dbReference>
<dbReference type="InterPro" id="IPR017438">
    <property type="entry name" value="ATP-NAD_kinase_N"/>
</dbReference>
<dbReference type="SUPFAM" id="SSF111331">
    <property type="entry name" value="NAD kinase/diacylglycerol kinase-like"/>
    <property type="match status" value="1"/>
</dbReference>
<keyword evidence="4" id="KW-0067">ATP-binding</keyword>
<keyword evidence="7" id="KW-1185">Reference proteome</keyword>
<protein>
    <submittedName>
        <fullName evidence="6">Diacylglycerol kinase family enzyme</fullName>
    </submittedName>
</protein>
<feature type="domain" description="DAGKc" evidence="5">
    <location>
        <begin position="1"/>
        <end position="130"/>
    </location>
</feature>
<evidence type="ECO:0000256" key="4">
    <source>
        <dbReference type="ARBA" id="ARBA00022840"/>
    </source>
</evidence>
<dbReference type="PANTHER" id="PTHR12358">
    <property type="entry name" value="SPHINGOSINE KINASE"/>
    <property type="match status" value="1"/>
</dbReference>
<dbReference type="EMBL" id="QXDF01000001">
    <property type="protein sequence ID" value="RIA56678.1"/>
    <property type="molecule type" value="Genomic_DNA"/>
</dbReference>
<proteinExistence type="predicted"/>
<name>A0A397Q6K2_9HYPH</name>
<dbReference type="InterPro" id="IPR050187">
    <property type="entry name" value="Lipid_Phosphate_FormReg"/>
</dbReference>
<dbReference type="SMART" id="SM00046">
    <property type="entry name" value="DAGKc"/>
    <property type="match status" value="1"/>
</dbReference>
<keyword evidence="1" id="KW-0808">Transferase</keyword>
<sequence>MRKRFLIVHNPNAGSGRRRLMRGVLGALEHAGAEVAVQKALSEDSGRAIASEAARTGHYDAIVAAGGDGTIRSVAAGLRGSEIPVGILPLGTGNVMANEIGLPRQPDAIARYLLDGVAVPVAGAVADDTPFFLMAGAGLDAEAVAGLNNRLKRWIGKLAYVWPVVRGILRPAPTIQAVLDGKPHHARWVVLCKAGSYAGGFRLSPDSHLFMPGLTAVLCTARDPFSLTLNILMIGAGQAKHAPHLHFVRCRRAHLGADRRVAVQIDGESHGELPVSISEDHTTVHLLAPAETAAAFAHQRARAAA</sequence>
<dbReference type="InterPro" id="IPR045540">
    <property type="entry name" value="YegS/DAGK_C"/>
</dbReference>
<dbReference type="GO" id="GO:0016301">
    <property type="term" value="F:kinase activity"/>
    <property type="evidence" value="ECO:0007669"/>
    <property type="project" value="UniProtKB-KW"/>
</dbReference>
<dbReference type="Gene3D" id="2.60.200.40">
    <property type="match status" value="1"/>
</dbReference>
<gene>
    <name evidence="6" type="ORF">BXY53_1785</name>
</gene>
<dbReference type="InterPro" id="IPR016064">
    <property type="entry name" value="NAD/diacylglycerol_kinase_sf"/>
</dbReference>
<evidence type="ECO:0000259" key="5">
    <source>
        <dbReference type="PROSITE" id="PS50146"/>
    </source>
</evidence>
<evidence type="ECO:0000256" key="1">
    <source>
        <dbReference type="ARBA" id="ARBA00022679"/>
    </source>
</evidence>
<comment type="caution">
    <text evidence="6">The sequence shown here is derived from an EMBL/GenBank/DDBJ whole genome shotgun (WGS) entry which is preliminary data.</text>
</comment>
<reference evidence="6 7" key="1">
    <citation type="submission" date="2018-08" db="EMBL/GenBank/DDBJ databases">
        <title>Genomic Encyclopedia of Archaeal and Bacterial Type Strains, Phase II (KMG-II): from individual species to whole genera.</title>
        <authorList>
            <person name="Goeker M."/>
        </authorList>
    </citation>
    <scope>NUCLEOTIDE SEQUENCE [LARGE SCALE GENOMIC DNA]</scope>
    <source>
        <strain evidence="6 7">DSM 5002</strain>
    </source>
</reference>
<dbReference type="InterPro" id="IPR001206">
    <property type="entry name" value="Diacylglycerol_kinase_cat_dom"/>
</dbReference>
<accession>A0A397Q6K2</accession>
<evidence type="ECO:0000313" key="6">
    <source>
        <dbReference type="EMBL" id="RIA56678.1"/>
    </source>
</evidence>
<dbReference type="Pfam" id="PF19279">
    <property type="entry name" value="YegS_C"/>
    <property type="match status" value="1"/>
</dbReference>
<dbReference type="Gene3D" id="3.40.50.10330">
    <property type="entry name" value="Probable inorganic polyphosphate/atp-NAD kinase, domain 1"/>
    <property type="match status" value="1"/>
</dbReference>
<keyword evidence="3 6" id="KW-0418">Kinase</keyword>
<evidence type="ECO:0000256" key="2">
    <source>
        <dbReference type="ARBA" id="ARBA00022741"/>
    </source>
</evidence>
<dbReference type="Proteomes" id="UP000266273">
    <property type="component" value="Unassembled WGS sequence"/>
</dbReference>
<keyword evidence="2" id="KW-0547">Nucleotide-binding</keyword>
<evidence type="ECO:0000313" key="7">
    <source>
        <dbReference type="Proteomes" id="UP000266273"/>
    </source>
</evidence>
<dbReference type="RefSeq" id="WP_170144383.1">
    <property type="nucleotide sequence ID" value="NZ_QXDF01000001.1"/>
</dbReference>
<dbReference type="PROSITE" id="PS50146">
    <property type="entry name" value="DAGK"/>
    <property type="match status" value="1"/>
</dbReference>
<organism evidence="6 7">
    <name type="scientific">Dichotomicrobium thermohalophilum</name>
    <dbReference type="NCBI Taxonomy" id="933063"/>
    <lineage>
        <taxon>Bacteria</taxon>
        <taxon>Pseudomonadati</taxon>
        <taxon>Pseudomonadota</taxon>
        <taxon>Alphaproteobacteria</taxon>
        <taxon>Hyphomicrobiales</taxon>
        <taxon>Hyphomicrobiaceae</taxon>
        <taxon>Dichotomicrobium</taxon>
    </lineage>
</organism>
<dbReference type="AlphaFoldDB" id="A0A397Q6K2"/>
<evidence type="ECO:0000256" key="3">
    <source>
        <dbReference type="ARBA" id="ARBA00022777"/>
    </source>
</evidence>